<comment type="subcellular location">
    <subcellularLocation>
        <location evidence="1">Membrane</location>
        <topology evidence="1">Multi-pass membrane protein</topology>
    </subcellularLocation>
</comment>
<evidence type="ECO:0000256" key="6">
    <source>
        <dbReference type="SAM" id="Phobius"/>
    </source>
</evidence>
<dbReference type="Proteomes" id="UP000050761">
    <property type="component" value="Unassembled WGS sequence"/>
</dbReference>
<feature type="transmembrane region" description="Helical" evidence="6">
    <location>
        <begin position="217"/>
        <end position="243"/>
    </location>
</feature>
<evidence type="ECO:0000256" key="3">
    <source>
        <dbReference type="ARBA" id="ARBA00022692"/>
    </source>
</evidence>
<feature type="transmembrane region" description="Helical" evidence="6">
    <location>
        <begin position="174"/>
        <end position="196"/>
    </location>
</feature>
<feature type="domain" description="ABC-2 type transporter transmembrane" evidence="7">
    <location>
        <begin position="305"/>
        <end position="358"/>
    </location>
</feature>
<keyword evidence="8" id="KW-1185">Reference proteome</keyword>
<dbReference type="PANTHER" id="PTHR48041">
    <property type="entry name" value="ABC TRANSPORTER G FAMILY MEMBER 28"/>
    <property type="match status" value="1"/>
</dbReference>
<feature type="domain" description="ABC-2 type transporter transmembrane" evidence="7">
    <location>
        <begin position="120"/>
        <end position="282"/>
    </location>
</feature>
<protein>
    <submittedName>
        <fullName evidence="9">ABC2_membrane domain-containing protein</fullName>
    </submittedName>
</protein>
<feature type="transmembrane region" description="Helical" evidence="6">
    <location>
        <begin position="143"/>
        <end position="162"/>
    </location>
</feature>
<evidence type="ECO:0000256" key="1">
    <source>
        <dbReference type="ARBA" id="ARBA00004141"/>
    </source>
</evidence>
<evidence type="ECO:0000256" key="4">
    <source>
        <dbReference type="ARBA" id="ARBA00022989"/>
    </source>
</evidence>
<evidence type="ECO:0000256" key="2">
    <source>
        <dbReference type="ARBA" id="ARBA00022448"/>
    </source>
</evidence>
<sequence length="391" mass="43986">LYLRATCEAFVECLKDCVEAEGDHFENSNSRTAFFGAPHQSISFFEECGHPCPENFNPADMIIHALAIVPHEEDACRVRITAICDAFAKGNYGSALNDDLEKLVCSDLPPARRQVSILCQICALFHRYFLDTLRKPSLTRAKLLQKFIMALFIGLLYFQVLLPPTVLAIHNLNGALFIIVCELTYSTLFTIVACLPSDFPLLVREFHDGIYQIFSYYVARILSYFPLFTIDGLFLLYICYWMIGLSTSAIQVFTATVVCFIVEQSASAFGLMLGSITPSYPVCCMTSSSSKLKWLEAVKALQTLHFHVASSIAGPIVTILSLTGGLYANVGSLPLYIRWVQYISWFRFGFESLMINQWNEVDNFNTTWTEQVANDSQRIVVNAVRTFCVFV</sequence>
<organism evidence="8 9">
    <name type="scientific">Heligmosomoides polygyrus</name>
    <name type="common">Parasitic roundworm</name>
    <dbReference type="NCBI Taxonomy" id="6339"/>
    <lineage>
        <taxon>Eukaryota</taxon>
        <taxon>Metazoa</taxon>
        <taxon>Ecdysozoa</taxon>
        <taxon>Nematoda</taxon>
        <taxon>Chromadorea</taxon>
        <taxon>Rhabditida</taxon>
        <taxon>Rhabditina</taxon>
        <taxon>Rhabditomorpha</taxon>
        <taxon>Strongyloidea</taxon>
        <taxon>Heligmosomidae</taxon>
        <taxon>Heligmosomoides</taxon>
    </lineage>
</organism>
<evidence type="ECO:0000256" key="5">
    <source>
        <dbReference type="ARBA" id="ARBA00023136"/>
    </source>
</evidence>
<accession>A0A183GBH8</accession>
<feature type="transmembrane region" description="Helical" evidence="6">
    <location>
        <begin position="249"/>
        <end position="271"/>
    </location>
</feature>
<dbReference type="WBParaSite" id="HPBE_0001945701-mRNA-1">
    <property type="protein sequence ID" value="HPBE_0001945701-mRNA-1"/>
    <property type="gene ID" value="HPBE_0001945701"/>
</dbReference>
<dbReference type="GO" id="GO:0005886">
    <property type="term" value="C:plasma membrane"/>
    <property type="evidence" value="ECO:0007669"/>
    <property type="project" value="TreeGrafter"/>
</dbReference>
<evidence type="ECO:0000313" key="8">
    <source>
        <dbReference type="Proteomes" id="UP000050761"/>
    </source>
</evidence>
<reference evidence="9" key="1">
    <citation type="submission" date="2019-09" db="UniProtKB">
        <authorList>
            <consortium name="WormBaseParasite"/>
        </authorList>
    </citation>
    <scope>IDENTIFICATION</scope>
</reference>
<evidence type="ECO:0000259" key="7">
    <source>
        <dbReference type="Pfam" id="PF01061"/>
    </source>
</evidence>
<evidence type="ECO:0000313" key="9">
    <source>
        <dbReference type="WBParaSite" id="HPBE_0001945701-mRNA-1"/>
    </source>
</evidence>
<dbReference type="InterPro" id="IPR013525">
    <property type="entry name" value="ABC2_TM"/>
</dbReference>
<dbReference type="GO" id="GO:0140359">
    <property type="term" value="F:ABC-type transporter activity"/>
    <property type="evidence" value="ECO:0007669"/>
    <property type="project" value="InterPro"/>
</dbReference>
<keyword evidence="4 6" id="KW-1133">Transmembrane helix</keyword>
<name>A0A183GBH8_HELPZ</name>
<dbReference type="InterPro" id="IPR050352">
    <property type="entry name" value="ABCG_transporters"/>
</dbReference>
<dbReference type="PANTHER" id="PTHR48041:SF84">
    <property type="entry name" value="ABC TRANSPORTER DOMAIN-CONTAINING PROTEIN"/>
    <property type="match status" value="1"/>
</dbReference>
<keyword evidence="2" id="KW-0813">Transport</keyword>
<proteinExistence type="predicted"/>
<keyword evidence="3 6" id="KW-0812">Transmembrane</keyword>
<dbReference type="AlphaFoldDB" id="A0A183GBH8"/>
<keyword evidence="5 6" id="KW-0472">Membrane</keyword>
<dbReference type="Pfam" id="PF01061">
    <property type="entry name" value="ABC2_membrane"/>
    <property type="match status" value="2"/>
</dbReference>